<dbReference type="InterPro" id="IPR036397">
    <property type="entry name" value="RNaseH_sf"/>
</dbReference>
<protein>
    <recommendedName>
        <fullName evidence="9">GRF-type domain-containing protein</fullName>
    </recommendedName>
</protein>
<dbReference type="InterPro" id="IPR012337">
    <property type="entry name" value="RNaseH-like_sf"/>
</dbReference>
<dbReference type="AlphaFoldDB" id="A0A7I8IBL0"/>
<evidence type="ECO:0000313" key="10">
    <source>
        <dbReference type="EMBL" id="CAA2614643.1"/>
    </source>
</evidence>
<evidence type="ECO:0000256" key="5">
    <source>
        <dbReference type="ARBA" id="ARBA00022833"/>
    </source>
</evidence>
<dbReference type="SUPFAM" id="SSF53098">
    <property type="entry name" value="Ribonuclease H-like"/>
    <property type="match status" value="1"/>
</dbReference>
<proteinExistence type="predicted"/>
<feature type="compositionally biased region" description="Pro residues" evidence="8">
    <location>
        <begin position="160"/>
        <end position="170"/>
    </location>
</feature>
<keyword evidence="6" id="KW-0269">Exonuclease</keyword>
<evidence type="ECO:0000259" key="9">
    <source>
        <dbReference type="PROSITE" id="PS51999"/>
    </source>
</evidence>
<feature type="domain" description="GRF-type" evidence="9">
    <location>
        <begin position="195"/>
        <end position="239"/>
    </location>
</feature>
<evidence type="ECO:0000256" key="6">
    <source>
        <dbReference type="ARBA" id="ARBA00022839"/>
    </source>
</evidence>
<feature type="compositionally biased region" description="Polar residues" evidence="8">
    <location>
        <begin position="148"/>
        <end position="159"/>
    </location>
</feature>
<dbReference type="GO" id="GO:0008270">
    <property type="term" value="F:zinc ion binding"/>
    <property type="evidence" value="ECO:0007669"/>
    <property type="project" value="UniProtKB-KW"/>
</dbReference>
<evidence type="ECO:0000256" key="7">
    <source>
        <dbReference type="PROSITE-ProRule" id="PRU01343"/>
    </source>
</evidence>
<keyword evidence="2" id="KW-0479">Metal-binding</keyword>
<name>A0A7I8IBL0_SPIIN</name>
<organism evidence="10">
    <name type="scientific">Spirodela intermedia</name>
    <name type="common">Intermediate duckweed</name>
    <dbReference type="NCBI Taxonomy" id="51605"/>
    <lineage>
        <taxon>Eukaryota</taxon>
        <taxon>Viridiplantae</taxon>
        <taxon>Streptophyta</taxon>
        <taxon>Embryophyta</taxon>
        <taxon>Tracheophyta</taxon>
        <taxon>Spermatophyta</taxon>
        <taxon>Magnoliopsida</taxon>
        <taxon>Liliopsida</taxon>
        <taxon>Araceae</taxon>
        <taxon>Lemnoideae</taxon>
        <taxon>Spirodela</taxon>
    </lineage>
</organism>
<dbReference type="Gene3D" id="3.30.420.10">
    <property type="entry name" value="Ribonuclease H-like superfamily/Ribonuclease H"/>
    <property type="match status" value="1"/>
</dbReference>
<dbReference type="InterPro" id="IPR010666">
    <property type="entry name" value="Znf_GRF"/>
</dbReference>
<dbReference type="GO" id="GO:0003676">
    <property type="term" value="F:nucleic acid binding"/>
    <property type="evidence" value="ECO:0007669"/>
    <property type="project" value="InterPro"/>
</dbReference>
<accession>A0A7I8IBL0</accession>
<evidence type="ECO:0000256" key="4">
    <source>
        <dbReference type="ARBA" id="ARBA00022801"/>
    </source>
</evidence>
<feature type="region of interest" description="Disordered" evidence="8">
    <location>
        <begin position="142"/>
        <end position="171"/>
    </location>
</feature>
<gene>
    <name evidence="10" type="ORF">SI7747_01001022</name>
</gene>
<evidence type="ECO:0000256" key="3">
    <source>
        <dbReference type="ARBA" id="ARBA00022771"/>
    </source>
</evidence>
<dbReference type="GO" id="GO:0000175">
    <property type="term" value="F:3'-5'-RNA exonuclease activity"/>
    <property type="evidence" value="ECO:0007669"/>
    <property type="project" value="InterPro"/>
</dbReference>
<sequence length="239" mass="27191">MTGQLEASFQTYVRPAYHQNLTDFCKELTGIQQIQVDRGVPLGEALFMHDRWLEDKGIKNTNFAIVTWSSWDCRVMLESECRYKRIRKPPYFNRRRCSWRARVGGPRALRPRRRAQHGTPPLAAHAPGLQALHHGFAHVAAGERPPARQQQPERAANSSPLPPAPTPPPQRLKQLLAQATPFHPCQESREASMRCFCGVMSCKRMVRKPGPKHGRFFFGCGNWTTTRGAVCPYFEWASS</sequence>
<dbReference type="Proteomes" id="UP001189122">
    <property type="component" value="Unassembled WGS sequence"/>
</dbReference>
<dbReference type="PROSITE" id="PS51999">
    <property type="entry name" value="ZF_GRF"/>
    <property type="match status" value="1"/>
</dbReference>
<reference evidence="10 11" key="1">
    <citation type="submission" date="2019-12" db="EMBL/GenBank/DDBJ databases">
        <authorList>
            <person name="Scholz U."/>
            <person name="Mascher M."/>
            <person name="Fiebig A."/>
        </authorList>
    </citation>
    <scope>NUCLEOTIDE SEQUENCE</scope>
</reference>
<dbReference type="InterPro" id="IPR051274">
    <property type="entry name" value="3-5_Exoribonuclease"/>
</dbReference>
<dbReference type="CDD" id="cd06133">
    <property type="entry name" value="ERI-1_3'hExo_like"/>
    <property type="match status" value="1"/>
</dbReference>
<keyword evidence="11" id="KW-1185">Reference proteome</keyword>
<dbReference type="EMBL" id="LR743588">
    <property type="protein sequence ID" value="CAA2614643.1"/>
    <property type="molecule type" value="Genomic_DNA"/>
</dbReference>
<dbReference type="Pfam" id="PF00929">
    <property type="entry name" value="RNase_T"/>
    <property type="match status" value="1"/>
</dbReference>
<evidence type="ECO:0000256" key="1">
    <source>
        <dbReference type="ARBA" id="ARBA00022722"/>
    </source>
</evidence>
<keyword evidence="3 7" id="KW-0863">Zinc-finger</keyword>
<evidence type="ECO:0000256" key="8">
    <source>
        <dbReference type="SAM" id="MobiDB-lite"/>
    </source>
</evidence>
<dbReference type="PANTHER" id="PTHR23044">
    <property type="entry name" value="3'-5' EXONUCLEASE ERI1-RELATED"/>
    <property type="match status" value="1"/>
</dbReference>
<evidence type="ECO:0000313" key="11">
    <source>
        <dbReference type="Proteomes" id="UP001189122"/>
    </source>
</evidence>
<keyword evidence="1" id="KW-0540">Nuclease</keyword>
<dbReference type="InterPro" id="IPR013520">
    <property type="entry name" value="Ribonucl_H"/>
</dbReference>
<keyword evidence="5" id="KW-0862">Zinc</keyword>
<keyword evidence="4" id="KW-0378">Hydrolase</keyword>
<dbReference type="InterPro" id="IPR047201">
    <property type="entry name" value="ERI-1_3'hExo-like"/>
</dbReference>
<dbReference type="PANTHER" id="PTHR23044:SF61">
    <property type="entry name" value="3'-5' EXORIBONUCLEASE 1-RELATED"/>
    <property type="match status" value="1"/>
</dbReference>
<dbReference type="EMBL" id="CACRZD030000001">
    <property type="protein sequence ID" value="CAA6654432.1"/>
    <property type="molecule type" value="Genomic_DNA"/>
</dbReference>
<evidence type="ECO:0000256" key="2">
    <source>
        <dbReference type="ARBA" id="ARBA00022723"/>
    </source>
</evidence>